<gene>
    <name evidence="1" type="ORF">ANN_16996</name>
</gene>
<evidence type="ECO:0000313" key="2">
    <source>
        <dbReference type="Proteomes" id="UP001148838"/>
    </source>
</evidence>
<proteinExistence type="predicted"/>
<protein>
    <submittedName>
        <fullName evidence="1">Uncharacterized protein</fullName>
    </submittedName>
</protein>
<evidence type="ECO:0000313" key="1">
    <source>
        <dbReference type="EMBL" id="KAJ4436864.1"/>
    </source>
</evidence>
<reference evidence="1 2" key="1">
    <citation type="journal article" date="2022" name="Allergy">
        <title>Genome assembly and annotation of Periplaneta americana reveal a comprehensive cockroach allergen profile.</title>
        <authorList>
            <person name="Wang L."/>
            <person name="Xiong Q."/>
            <person name="Saelim N."/>
            <person name="Wang L."/>
            <person name="Nong W."/>
            <person name="Wan A.T."/>
            <person name="Shi M."/>
            <person name="Liu X."/>
            <person name="Cao Q."/>
            <person name="Hui J.H.L."/>
            <person name="Sookrung N."/>
            <person name="Leung T.F."/>
            <person name="Tungtrongchitr A."/>
            <person name="Tsui S.K.W."/>
        </authorList>
    </citation>
    <scope>NUCLEOTIDE SEQUENCE [LARGE SCALE GENOMIC DNA]</scope>
    <source>
        <strain evidence="1">PWHHKU_190912</strain>
    </source>
</reference>
<accession>A0ABQ8SSR9</accession>
<sequence length="221" mass="24415">MLTSFSSRGSTLRSSGCSEVETLGHVLGYCLEGELLRNNGHHKVRSSIATTLRKAKWKVYQEMHCLAENGKQKPFVHLLRKQLSMKMAAASQDMQDDRSFHSDKSKVISEIDTGDSDYRPEVVQETASEYEAGFEQESLSYQSGVKKALKSATRVGFSATTILDKTSGYWDLVIKEAIEIQLDGKNFNRDGGLQLSTAWKPAINTLRPPAHGRQSGPASSS</sequence>
<dbReference type="EMBL" id="JAJSOF020000021">
    <property type="protein sequence ID" value="KAJ4436864.1"/>
    <property type="molecule type" value="Genomic_DNA"/>
</dbReference>
<keyword evidence="2" id="KW-1185">Reference proteome</keyword>
<organism evidence="1 2">
    <name type="scientific">Periplaneta americana</name>
    <name type="common">American cockroach</name>
    <name type="synonym">Blatta americana</name>
    <dbReference type="NCBI Taxonomy" id="6978"/>
    <lineage>
        <taxon>Eukaryota</taxon>
        <taxon>Metazoa</taxon>
        <taxon>Ecdysozoa</taxon>
        <taxon>Arthropoda</taxon>
        <taxon>Hexapoda</taxon>
        <taxon>Insecta</taxon>
        <taxon>Pterygota</taxon>
        <taxon>Neoptera</taxon>
        <taxon>Polyneoptera</taxon>
        <taxon>Dictyoptera</taxon>
        <taxon>Blattodea</taxon>
        <taxon>Blattoidea</taxon>
        <taxon>Blattidae</taxon>
        <taxon>Blattinae</taxon>
        <taxon>Periplaneta</taxon>
    </lineage>
</organism>
<comment type="caution">
    <text evidence="1">The sequence shown here is derived from an EMBL/GenBank/DDBJ whole genome shotgun (WGS) entry which is preliminary data.</text>
</comment>
<dbReference type="Proteomes" id="UP001148838">
    <property type="component" value="Unassembled WGS sequence"/>
</dbReference>
<name>A0ABQ8SSR9_PERAM</name>